<gene>
    <name evidence="9" type="ORF">HDK90DRAFT_274162</name>
</gene>
<name>A0ABR1YMH5_9PEZI</name>
<dbReference type="PANTHER" id="PTHR33048:SF31">
    <property type="entry name" value="INTEGRAL MEMBRANE PROTEIN"/>
    <property type="match status" value="1"/>
</dbReference>
<feature type="compositionally biased region" description="Basic residues" evidence="6">
    <location>
        <begin position="467"/>
        <end position="476"/>
    </location>
</feature>
<keyword evidence="3 7" id="KW-1133">Transmembrane helix</keyword>
<evidence type="ECO:0000256" key="1">
    <source>
        <dbReference type="ARBA" id="ARBA00004141"/>
    </source>
</evidence>
<feature type="domain" description="Rhodopsin" evidence="8">
    <location>
        <begin position="41"/>
        <end position="284"/>
    </location>
</feature>
<feature type="transmembrane region" description="Helical" evidence="7">
    <location>
        <begin position="99"/>
        <end position="128"/>
    </location>
</feature>
<dbReference type="Pfam" id="PF20684">
    <property type="entry name" value="Fung_rhodopsin"/>
    <property type="match status" value="1"/>
</dbReference>
<evidence type="ECO:0000256" key="2">
    <source>
        <dbReference type="ARBA" id="ARBA00022692"/>
    </source>
</evidence>
<evidence type="ECO:0000256" key="5">
    <source>
        <dbReference type="ARBA" id="ARBA00038359"/>
    </source>
</evidence>
<dbReference type="InterPro" id="IPR052337">
    <property type="entry name" value="SAT4-like"/>
</dbReference>
<feature type="compositionally biased region" description="Polar residues" evidence="6">
    <location>
        <begin position="455"/>
        <end position="464"/>
    </location>
</feature>
<sequence length="529" mass="56982">MASQREPNSDPNYRYQVEKNQKDISAVCCVGLALALIFVVIRILIRTRLQRQFSTDDYVLILATVLYCVLTGLMITGFYKGGFGRATHELSYHVLQVGVKFLVVCEVTYIATSAFVKLSVAILQLRIIGTSNTTLRRINFLSTAVNVIISFYTFFLLLFQCIPPRKAWSRDVKGGHCVSKHIILTSAHVWSGVSIGLDVYYAVGLIPLIWGLQIPRAVKCSTIIILGLGIFASVATIARFKYAIGFADKRNPLGSFGPIAMWSNIEIAAGLIATSMYTFRPLLRLLPCRLGFSSNDTYEHSHSYGADPFTSSGSALHKLQTSSSVKKLPANARERDADADIDADLELAVQSHQRHLNHHYPPQHRECVLWGPGGGGVSLGTLSLGMGLGLGTPGSSGDIDSSSGLTPPHAEALEPPPRAPETLHRSSGNVRPPATEHEAVNVSLGGTLNGCSESAVTAGNSGSKTGRGGKARRIGSHHNNYGRSSAAEAEGPRAKGIWKEETVEVRTVRVEASEDDWVSADSGGSSPRG</sequence>
<dbReference type="PANTHER" id="PTHR33048">
    <property type="entry name" value="PTH11-LIKE INTEGRAL MEMBRANE PROTEIN (AFU_ORTHOLOGUE AFUA_5G11245)"/>
    <property type="match status" value="1"/>
</dbReference>
<evidence type="ECO:0000256" key="3">
    <source>
        <dbReference type="ARBA" id="ARBA00022989"/>
    </source>
</evidence>
<keyword evidence="10" id="KW-1185">Reference proteome</keyword>
<reference evidence="9 10" key="1">
    <citation type="submission" date="2024-04" db="EMBL/GenBank/DDBJ databases">
        <title>Phyllosticta paracitricarpa is synonymous to the EU quarantine fungus P. citricarpa based on phylogenomic analyses.</title>
        <authorList>
            <consortium name="Lawrence Berkeley National Laboratory"/>
            <person name="Van Ingen-Buijs V.A."/>
            <person name="Van Westerhoven A.C."/>
            <person name="Haridas S."/>
            <person name="Skiadas P."/>
            <person name="Martin F."/>
            <person name="Groenewald J.Z."/>
            <person name="Crous P.W."/>
            <person name="Seidl M.F."/>
        </authorList>
    </citation>
    <scope>NUCLEOTIDE SEQUENCE [LARGE SCALE GENOMIC DNA]</scope>
    <source>
        <strain evidence="9 10">CBS 123374</strain>
    </source>
</reference>
<keyword evidence="4 7" id="KW-0472">Membrane</keyword>
<feature type="transmembrane region" description="Helical" evidence="7">
    <location>
        <begin position="57"/>
        <end position="79"/>
    </location>
</feature>
<evidence type="ECO:0000313" key="9">
    <source>
        <dbReference type="EMBL" id="KAK8233702.1"/>
    </source>
</evidence>
<evidence type="ECO:0000259" key="8">
    <source>
        <dbReference type="Pfam" id="PF20684"/>
    </source>
</evidence>
<feature type="transmembrane region" description="Helical" evidence="7">
    <location>
        <begin position="24"/>
        <end position="45"/>
    </location>
</feature>
<dbReference type="Proteomes" id="UP001492380">
    <property type="component" value="Unassembled WGS sequence"/>
</dbReference>
<feature type="region of interest" description="Disordered" evidence="6">
    <location>
        <begin position="510"/>
        <end position="529"/>
    </location>
</feature>
<proteinExistence type="inferred from homology"/>
<evidence type="ECO:0000256" key="4">
    <source>
        <dbReference type="ARBA" id="ARBA00023136"/>
    </source>
</evidence>
<feature type="region of interest" description="Disordered" evidence="6">
    <location>
        <begin position="455"/>
        <end position="495"/>
    </location>
</feature>
<feature type="transmembrane region" description="Helical" evidence="7">
    <location>
        <begin position="140"/>
        <end position="159"/>
    </location>
</feature>
<comment type="subcellular location">
    <subcellularLocation>
        <location evidence="1">Membrane</location>
        <topology evidence="1">Multi-pass membrane protein</topology>
    </subcellularLocation>
</comment>
<evidence type="ECO:0000256" key="6">
    <source>
        <dbReference type="SAM" id="MobiDB-lite"/>
    </source>
</evidence>
<organism evidence="9 10">
    <name type="scientific">Phyllosticta capitalensis</name>
    <dbReference type="NCBI Taxonomy" id="121624"/>
    <lineage>
        <taxon>Eukaryota</taxon>
        <taxon>Fungi</taxon>
        <taxon>Dikarya</taxon>
        <taxon>Ascomycota</taxon>
        <taxon>Pezizomycotina</taxon>
        <taxon>Dothideomycetes</taxon>
        <taxon>Dothideomycetes incertae sedis</taxon>
        <taxon>Botryosphaeriales</taxon>
        <taxon>Phyllostictaceae</taxon>
        <taxon>Phyllosticta</taxon>
    </lineage>
</organism>
<comment type="caution">
    <text evidence="9">The sequence shown here is derived from an EMBL/GenBank/DDBJ whole genome shotgun (WGS) entry which is preliminary data.</text>
</comment>
<feature type="transmembrane region" description="Helical" evidence="7">
    <location>
        <begin position="189"/>
        <end position="210"/>
    </location>
</feature>
<accession>A0ABR1YMH5</accession>
<evidence type="ECO:0000313" key="10">
    <source>
        <dbReference type="Proteomes" id="UP001492380"/>
    </source>
</evidence>
<feature type="region of interest" description="Disordered" evidence="6">
    <location>
        <begin position="393"/>
        <end position="434"/>
    </location>
</feature>
<dbReference type="InterPro" id="IPR049326">
    <property type="entry name" value="Rhodopsin_dom_fungi"/>
</dbReference>
<feature type="compositionally biased region" description="Low complexity" evidence="6">
    <location>
        <begin position="395"/>
        <end position="410"/>
    </location>
</feature>
<feature type="transmembrane region" description="Helical" evidence="7">
    <location>
        <begin position="222"/>
        <end position="240"/>
    </location>
</feature>
<dbReference type="EMBL" id="JBBWRZ010000006">
    <property type="protein sequence ID" value="KAK8233702.1"/>
    <property type="molecule type" value="Genomic_DNA"/>
</dbReference>
<keyword evidence="2 7" id="KW-0812">Transmembrane</keyword>
<comment type="similarity">
    <text evidence="5">Belongs to the SAT4 family.</text>
</comment>
<evidence type="ECO:0000256" key="7">
    <source>
        <dbReference type="SAM" id="Phobius"/>
    </source>
</evidence>
<protein>
    <recommendedName>
        <fullName evidence="8">Rhodopsin domain-containing protein</fullName>
    </recommendedName>
</protein>